<keyword evidence="5" id="KW-1185">Reference proteome</keyword>
<feature type="coiled-coil region" evidence="1">
    <location>
        <begin position="39"/>
        <end position="87"/>
    </location>
</feature>
<gene>
    <name evidence="4" type="ORF">Ctob_001323</name>
</gene>
<keyword evidence="1" id="KW-0175">Coiled coil</keyword>
<evidence type="ECO:0000256" key="2">
    <source>
        <dbReference type="SAM" id="MobiDB-lite"/>
    </source>
</evidence>
<evidence type="ECO:0000313" key="4">
    <source>
        <dbReference type="EMBL" id="KOO27654.1"/>
    </source>
</evidence>
<dbReference type="PANTHER" id="PTHR47383:SF8">
    <property type="entry name" value="OS01G0768300 PROTEIN"/>
    <property type="match status" value="1"/>
</dbReference>
<dbReference type="EMBL" id="JWZX01002689">
    <property type="protein sequence ID" value="KOO27654.1"/>
    <property type="molecule type" value="Genomic_DNA"/>
</dbReference>
<dbReference type="InterPro" id="IPR058936">
    <property type="entry name" value="At4g15545-like"/>
</dbReference>
<feature type="region of interest" description="Disordered" evidence="2">
    <location>
        <begin position="160"/>
        <end position="195"/>
    </location>
</feature>
<proteinExistence type="predicted"/>
<evidence type="ECO:0000256" key="1">
    <source>
        <dbReference type="SAM" id="Coils"/>
    </source>
</evidence>
<evidence type="ECO:0000259" key="3">
    <source>
        <dbReference type="Pfam" id="PF25972"/>
    </source>
</evidence>
<reference evidence="5" key="1">
    <citation type="journal article" date="2015" name="PLoS Genet.">
        <title>Genome Sequence and Transcriptome Analyses of Chrysochromulina tobin: Metabolic Tools for Enhanced Algal Fitness in the Prominent Order Prymnesiales (Haptophyceae).</title>
        <authorList>
            <person name="Hovde B.T."/>
            <person name="Deodato C.R."/>
            <person name="Hunsperger H.M."/>
            <person name="Ryken S.A."/>
            <person name="Yost W."/>
            <person name="Jha R.K."/>
            <person name="Patterson J."/>
            <person name="Monnat R.J. Jr."/>
            <person name="Barlow S.B."/>
            <person name="Starkenburg S.R."/>
            <person name="Cattolico R.A."/>
        </authorList>
    </citation>
    <scope>NUCLEOTIDE SEQUENCE</scope>
    <source>
        <strain evidence="5">CCMP291</strain>
    </source>
</reference>
<protein>
    <recommendedName>
        <fullName evidence="3">At4g15545-like C-terminal domain-containing protein</fullName>
    </recommendedName>
</protein>
<accession>A0A0M0JM50</accession>
<evidence type="ECO:0000313" key="5">
    <source>
        <dbReference type="Proteomes" id="UP000037460"/>
    </source>
</evidence>
<dbReference type="Proteomes" id="UP000037460">
    <property type="component" value="Unassembled WGS sequence"/>
</dbReference>
<dbReference type="PANTHER" id="PTHR47383">
    <property type="entry name" value="OS03G0659800 PROTEIN"/>
    <property type="match status" value="1"/>
</dbReference>
<dbReference type="InterPro" id="IPR058935">
    <property type="entry name" value="At4g15545-like_C"/>
</dbReference>
<dbReference type="OrthoDB" id="5599468at2759"/>
<sequence>MMASGPDEALRQGLRMIETAYDEKARQQEHELQQLRAYGKDRQQQVALLERRVAELEAQLSESESRVRVLSDEKSSLQQDLKATQRDLSKLDSFKRSILQSIKDEDLPGSGAAAAAAAAGGFLFSAAGGCSGGVADFTPGGALGPRSSFLGGLGPSSPCNAPYSSRAQPPMSASVGAPPPAAHSVAATPAPPESAAARMDGKDFFRQARLRLTYEQFNQFLANIKRLNDHAQSREETIRMAQEIFGGENEDLFSSFKALLSKHGLS</sequence>
<feature type="domain" description="At4g15545-like C-terminal" evidence="3">
    <location>
        <begin position="198"/>
        <end position="263"/>
    </location>
</feature>
<name>A0A0M0JM50_9EUKA</name>
<comment type="caution">
    <text evidence="4">The sequence shown here is derived from an EMBL/GenBank/DDBJ whole genome shotgun (WGS) entry which is preliminary data.</text>
</comment>
<dbReference type="AlphaFoldDB" id="A0A0M0JM50"/>
<organism evidence="4 5">
    <name type="scientific">Chrysochromulina tobinii</name>
    <dbReference type="NCBI Taxonomy" id="1460289"/>
    <lineage>
        <taxon>Eukaryota</taxon>
        <taxon>Haptista</taxon>
        <taxon>Haptophyta</taxon>
        <taxon>Prymnesiophyceae</taxon>
        <taxon>Prymnesiales</taxon>
        <taxon>Chrysochromulinaceae</taxon>
        <taxon>Chrysochromulina</taxon>
    </lineage>
</organism>
<dbReference type="Pfam" id="PF25972">
    <property type="entry name" value="At4g15545_C"/>
    <property type="match status" value="1"/>
</dbReference>